<dbReference type="CDD" id="cd00070">
    <property type="entry name" value="GLECT"/>
    <property type="match status" value="1"/>
</dbReference>
<proteinExistence type="predicted"/>
<dbReference type="OMA" id="EITNMDM"/>
<evidence type="ECO:0000259" key="3">
    <source>
        <dbReference type="PROSITE" id="PS51304"/>
    </source>
</evidence>
<dbReference type="SUPFAM" id="SSF49899">
    <property type="entry name" value="Concanavalin A-like lectins/glucanases"/>
    <property type="match status" value="1"/>
</dbReference>
<keyword evidence="5" id="KW-1185">Reference proteome</keyword>
<dbReference type="GeneTree" id="ENSGT00940000155025"/>
<evidence type="ECO:0000256" key="1">
    <source>
        <dbReference type="ARBA" id="ARBA00022734"/>
    </source>
</evidence>
<reference evidence="4" key="1">
    <citation type="submission" date="2025-08" db="UniProtKB">
        <authorList>
            <consortium name="Ensembl"/>
        </authorList>
    </citation>
    <scope>IDENTIFICATION</scope>
</reference>
<evidence type="ECO:0000313" key="5">
    <source>
        <dbReference type="Proteomes" id="UP000265020"/>
    </source>
</evidence>
<keyword evidence="1 2" id="KW-0430">Lectin</keyword>
<dbReference type="Ensembl" id="ENSCVAT00000023106.1">
    <property type="protein sequence ID" value="ENSCVAP00000015088.1"/>
    <property type="gene ID" value="ENSCVAG00000017921.1"/>
</dbReference>
<reference evidence="4" key="2">
    <citation type="submission" date="2025-09" db="UniProtKB">
        <authorList>
            <consortium name="Ensembl"/>
        </authorList>
    </citation>
    <scope>IDENTIFICATION</scope>
</reference>
<dbReference type="InterPro" id="IPR001079">
    <property type="entry name" value="Galectin_CRD"/>
</dbReference>
<dbReference type="AlphaFoldDB" id="A0A3Q2D8V3"/>
<protein>
    <recommendedName>
        <fullName evidence="2">Galectin</fullName>
    </recommendedName>
</protein>
<dbReference type="GO" id="GO:0030246">
    <property type="term" value="F:carbohydrate binding"/>
    <property type="evidence" value="ECO:0007669"/>
    <property type="project" value="UniProtKB-UniRule"/>
</dbReference>
<dbReference type="SMART" id="SM00908">
    <property type="entry name" value="Gal-bind_lectin"/>
    <property type="match status" value="1"/>
</dbReference>
<accession>A0A3Q2D8V3</accession>
<feature type="domain" description="Galectin" evidence="3">
    <location>
        <begin position="16"/>
        <end position="147"/>
    </location>
</feature>
<dbReference type="Proteomes" id="UP000265020">
    <property type="component" value="Unassembled WGS sequence"/>
</dbReference>
<dbReference type="InterPro" id="IPR013320">
    <property type="entry name" value="ConA-like_dom_sf"/>
</dbReference>
<dbReference type="PANTHER" id="PTHR11346:SF104">
    <property type="entry name" value="GALECTIN-2"/>
    <property type="match status" value="1"/>
</dbReference>
<organism evidence="4 5">
    <name type="scientific">Cyprinodon variegatus</name>
    <name type="common">Sheepshead minnow</name>
    <dbReference type="NCBI Taxonomy" id="28743"/>
    <lineage>
        <taxon>Eukaryota</taxon>
        <taxon>Metazoa</taxon>
        <taxon>Chordata</taxon>
        <taxon>Craniata</taxon>
        <taxon>Vertebrata</taxon>
        <taxon>Euteleostomi</taxon>
        <taxon>Actinopterygii</taxon>
        <taxon>Neopterygii</taxon>
        <taxon>Teleostei</taxon>
        <taxon>Neoteleostei</taxon>
        <taxon>Acanthomorphata</taxon>
        <taxon>Ovalentaria</taxon>
        <taxon>Atherinomorphae</taxon>
        <taxon>Cyprinodontiformes</taxon>
        <taxon>Cyprinodontidae</taxon>
        <taxon>Cyprinodon</taxon>
    </lineage>
</organism>
<evidence type="ECO:0000313" key="4">
    <source>
        <dbReference type="Ensembl" id="ENSCVAP00000015088.1"/>
    </source>
</evidence>
<sequence>MSLSLICATTNFFSQELELKNVNLRPGDKLKVKGEILHDAERFQIDLGLDSEDLALHFNPRFHDDADGAVLVCNSKTAGCWGDEKREIHNPLLRGSEVKIVLKLSEDVFEVELPDGQEMQFPNRADMDVITYIRVAGDFKLTSFKIC</sequence>
<dbReference type="SMART" id="SM00276">
    <property type="entry name" value="GLECT"/>
    <property type="match status" value="1"/>
</dbReference>
<dbReference type="PROSITE" id="PS51304">
    <property type="entry name" value="GALECTIN"/>
    <property type="match status" value="1"/>
</dbReference>
<dbReference type="InterPro" id="IPR044156">
    <property type="entry name" value="Galectin-like"/>
</dbReference>
<dbReference type="FunFam" id="2.60.120.200:FF:000021">
    <property type="entry name" value="Galectin"/>
    <property type="match status" value="1"/>
</dbReference>
<evidence type="ECO:0000256" key="2">
    <source>
        <dbReference type="RuleBase" id="RU102079"/>
    </source>
</evidence>
<dbReference type="PANTHER" id="PTHR11346">
    <property type="entry name" value="GALECTIN"/>
    <property type="match status" value="1"/>
</dbReference>
<name>A0A3Q2D8V3_CYPVA</name>
<dbReference type="Pfam" id="PF00337">
    <property type="entry name" value="Gal-bind_lectin"/>
    <property type="match status" value="1"/>
</dbReference>
<dbReference type="Gene3D" id="2.60.120.200">
    <property type="match status" value="1"/>
</dbReference>